<comment type="caution">
    <text evidence="1">The sequence shown here is derived from an EMBL/GenBank/DDBJ whole genome shotgun (WGS) entry which is preliminary data.</text>
</comment>
<sequence>MFSQVNKEQINLQSTQYKASQLPMPAFSEPALVNVSVLVLAKELQPRSSWKVDQPAPYSLEGSTGAARHIDMDHVDGLTSNPGFNTADK</sequence>
<dbReference type="AlphaFoldDB" id="A0AAJ0CJS3"/>
<keyword evidence="2" id="KW-1185">Reference proteome</keyword>
<organism evidence="1 2">
    <name type="scientific">Conoideocrella luteorostrata</name>
    <dbReference type="NCBI Taxonomy" id="1105319"/>
    <lineage>
        <taxon>Eukaryota</taxon>
        <taxon>Fungi</taxon>
        <taxon>Dikarya</taxon>
        <taxon>Ascomycota</taxon>
        <taxon>Pezizomycotina</taxon>
        <taxon>Sordariomycetes</taxon>
        <taxon>Hypocreomycetidae</taxon>
        <taxon>Hypocreales</taxon>
        <taxon>Clavicipitaceae</taxon>
        <taxon>Conoideocrella</taxon>
    </lineage>
</organism>
<dbReference type="Proteomes" id="UP001251528">
    <property type="component" value="Unassembled WGS sequence"/>
</dbReference>
<evidence type="ECO:0000313" key="1">
    <source>
        <dbReference type="EMBL" id="KAK2593867.1"/>
    </source>
</evidence>
<protein>
    <submittedName>
        <fullName evidence="1">Uncharacterized protein</fullName>
    </submittedName>
</protein>
<reference evidence="1" key="1">
    <citation type="submission" date="2023-06" db="EMBL/GenBank/DDBJ databases">
        <title>Conoideocrella luteorostrata (Hypocreales: Clavicipitaceae), a potential biocontrol fungus for elongate hemlock scale in United States Christmas tree production areas.</title>
        <authorList>
            <person name="Barrett H."/>
            <person name="Lovett B."/>
            <person name="Macias A.M."/>
            <person name="Stajich J.E."/>
            <person name="Kasson M.T."/>
        </authorList>
    </citation>
    <scope>NUCLEOTIDE SEQUENCE</scope>
    <source>
        <strain evidence="1">ARSEF 14590</strain>
    </source>
</reference>
<gene>
    <name evidence="1" type="ORF">QQS21_008444</name>
</gene>
<accession>A0AAJ0CJS3</accession>
<evidence type="ECO:0000313" key="2">
    <source>
        <dbReference type="Proteomes" id="UP001251528"/>
    </source>
</evidence>
<dbReference type="EMBL" id="JASWJB010000192">
    <property type="protein sequence ID" value="KAK2593867.1"/>
    <property type="molecule type" value="Genomic_DNA"/>
</dbReference>
<name>A0AAJ0CJS3_9HYPO</name>
<proteinExistence type="predicted"/>